<protein>
    <submittedName>
        <fullName evidence="1">Uncharacterized protein</fullName>
    </submittedName>
</protein>
<dbReference type="AlphaFoldDB" id="A0A432CM97"/>
<comment type="caution">
    <text evidence="1">The sequence shown here is derived from an EMBL/GenBank/DDBJ whole genome shotgun (WGS) entry which is preliminary data.</text>
</comment>
<gene>
    <name evidence="1" type="ORF">EKL98_08645</name>
</gene>
<accession>A0A432CM97</accession>
<organism evidence="1 2">
    <name type="scientific">Flavobacterium bomense</name>
    <dbReference type="NCBI Taxonomy" id="2497483"/>
    <lineage>
        <taxon>Bacteria</taxon>
        <taxon>Pseudomonadati</taxon>
        <taxon>Bacteroidota</taxon>
        <taxon>Flavobacteriia</taxon>
        <taxon>Flavobacteriales</taxon>
        <taxon>Flavobacteriaceae</taxon>
        <taxon>Flavobacterium</taxon>
    </lineage>
</organism>
<evidence type="ECO:0000313" key="2">
    <source>
        <dbReference type="Proteomes" id="UP000280825"/>
    </source>
</evidence>
<reference evidence="1 2" key="1">
    <citation type="submission" date="2018-12" db="EMBL/GenBank/DDBJ databases">
        <title>Flavobacterium sp. nov., isolated from glacier ice.</title>
        <authorList>
            <person name="Liu Q."/>
            <person name="Xin Y.-H."/>
        </authorList>
    </citation>
    <scope>NUCLEOTIDE SEQUENCE [LARGE SCALE GENOMIC DNA]</scope>
    <source>
        <strain evidence="1 2">RB1N8</strain>
    </source>
</reference>
<sequence length="151" mass="17930">MSRILKFKENIISYLGENEQDADLMSWMNAQPVLDRPDILRALNSLLLENFDIKPDLDREEVLAIVDEKIQEFEESILDNKLHESLFKMEMEARITDEETFGYYLDFTRQEVKTRIVSNPENQENWDLAHKIIQMEKDSGFYNPDNWKAII</sequence>
<dbReference type="Proteomes" id="UP000280825">
    <property type="component" value="Unassembled WGS sequence"/>
</dbReference>
<keyword evidence="2" id="KW-1185">Reference proteome</keyword>
<evidence type="ECO:0000313" key="1">
    <source>
        <dbReference type="EMBL" id="RTZ04608.1"/>
    </source>
</evidence>
<name>A0A432CM97_9FLAO</name>
<proteinExistence type="predicted"/>
<dbReference type="EMBL" id="RYDJ01000008">
    <property type="protein sequence ID" value="RTZ04608.1"/>
    <property type="molecule type" value="Genomic_DNA"/>
</dbReference>
<dbReference type="RefSeq" id="WP_126562060.1">
    <property type="nucleotide sequence ID" value="NZ_RYDJ01000008.1"/>
</dbReference>